<sequence length="92" mass="10778">MYVFSNSELQNVNNFNYQLRKKAKLKIESEFKFNSNCNWMENLNEKKINLPELLTASPSDIIPSLVVKKIQLFQMCVRVWSELHFSSASDFA</sequence>
<evidence type="ECO:0000313" key="1">
    <source>
        <dbReference type="EMBL" id="KRY93434.1"/>
    </source>
</evidence>
<reference evidence="1 2" key="1">
    <citation type="submission" date="2015-01" db="EMBL/GenBank/DDBJ databases">
        <title>Evolution of Trichinella species and genotypes.</title>
        <authorList>
            <person name="Korhonen P.K."/>
            <person name="Edoardo P."/>
            <person name="Giuseppe L.R."/>
            <person name="Gasser R.B."/>
        </authorList>
    </citation>
    <scope>NUCLEOTIDE SEQUENCE [LARGE SCALE GENOMIC DNA]</scope>
    <source>
        <strain evidence="1">ISS470</strain>
    </source>
</reference>
<organism evidence="1 2">
    <name type="scientific">Trichinella pseudospiralis</name>
    <name type="common">Parasitic roundworm</name>
    <dbReference type="NCBI Taxonomy" id="6337"/>
    <lineage>
        <taxon>Eukaryota</taxon>
        <taxon>Metazoa</taxon>
        <taxon>Ecdysozoa</taxon>
        <taxon>Nematoda</taxon>
        <taxon>Enoplea</taxon>
        <taxon>Dorylaimia</taxon>
        <taxon>Trichinellida</taxon>
        <taxon>Trichinellidae</taxon>
        <taxon>Trichinella</taxon>
    </lineage>
</organism>
<dbReference type="Proteomes" id="UP000054995">
    <property type="component" value="Unassembled WGS sequence"/>
</dbReference>
<protein>
    <submittedName>
        <fullName evidence="1">Uncharacterized protein</fullName>
    </submittedName>
</protein>
<evidence type="ECO:0000313" key="2">
    <source>
        <dbReference type="Proteomes" id="UP000054995"/>
    </source>
</evidence>
<gene>
    <name evidence="1" type="ORF">T4D_11962</name>
</gene>
<name>A0A0V1G544_TRIPS</name>
<comment type="caution">
    <text evidence="1">The sequence shown here is derived from an EMBL/GenBank/DDBJ whole genome shotgun (WGS) entry which is preliminary data.</text>
</comment>
<keyword evidence="2" id="KW-1185">Reference proteome</keyword>
<dbReference type="AlphaFoldDB" id="A0A0V1G544"/>
<dbReference type="EMBL" id="JYDT01000002">
    <property type="protein sequence ID" value="KRY93434.1"/>
    <property type="molecule type" value="Genomic_DNA"/>
</dbReference>
<proteinExistence type="predicted"/>
<accession>A0A0V1G544</accession>